<dbReference type="InterPro" id="IPR000223">
    <property type="entry name" value="Pept_S26A_signal_pept_1"/>
</dbReference>
<comment type="catalytic activity">
    <reaction evidence="1">
        <text>Cleavage of hydrophobic, N-terminal signal or leader sequences from secreted and periplasmic proteins.</text>
        <dbReference type="EC" id="3.4.21.89"/>
    </reaction>
</comment>
<dbReference type="EC" id="3.4.21.89" evidence="3"/>
<dbReference type="GO" id="GO:0004252">
    <property type="term" value="F:serine-type endopeptidase activity"/>
    <property type="evidence" value="ECO:0007669"/>
    <property type="project" value="InterPro"/>
</dbReference>
<dbReference type="PANTHER" id="PTHR43390">
    <property type="entry name" value="SIGNAL PEPTIDASE I"/>
    <property type="match status" value="1"/>
</dbReference>
<dbReference type="GO" id="GO:0006465">
    <property type="term" value="P:signal peptide processing"/>
    <property type="evidence" value="ECO:0007669"/>
    <property type="project" value="InterPro"/>
</dbReference>
<organism evidence="6">
    <name type="scientific">bioreactor metagenome</name>
    <dbReference type="NCBI Taxonomy" id="1076179"/>
    <lineage>
        <taxon>unclassified sequences</taxon>
        <taxon>metagenomes</taxon>
        <taxon>ecological metagenomes</taxon>
    </lineage>
</organism>
<gene>
    <name evidence="6" type="primary">sipV</name>
    <name evidence="6" type="ORF">SDC9_179144</name>
</gene>
<dbReference type="GO" id="GO:0016020">
    <property type="term" value="C:membrane"/>
    <property type="evidence" value="ECO:0007669"/>
    <property type="project" value="InterPro"/>
</dbReference>
<feature type="domain" description="Peptidase S26" evidence="5">
    <location>
        <begin position="18"/>
        <end position="102"/>
    </location>
</feature>
<dbReference type="SUPFAM" id="SSF51306">
    <property type="entry name" value="LexA/Signal peptidase"/>
    <property type="match status" value="1"/>
</dbReference>
<protein>
    <recommendedName>
        <fullName evidence="3">signal peptidase I</fullName>
        <ecNumber evidence="3">3.4.21.89</ecNumber>
    </recommendedName>
</protein>
<dbReference type="PROSITE" id="PS00760">
    <property type="entry name" value="SPASE_I_2"/>
    <property type="match status" value="1"/>
</dbReference>
<dbReference type="InterPro" id="IPR019758">
    <property type="entry name" value="Pept_S26A_signal_pept_1_CS"/>
</dbReference>
<keyword evidence="4 6" id="KW-0378">Hydrolase</keyword>
<dbReference type="PANTHER" id="PTHR43390:SF1">
    <property type="entry name" value="CHLOROPLAST PROCESSING PEPTIDASE"/>
    <property type="match status" value="1"/>
</dbReference>
<comment type="caution">
    <text evidence="6">The sequence shown here is derived from an EMBL/GenBank/DDBJ whole genome shotgun (WGS) entry which is preliminary data.</text>
</comment>
<evidence type="ECO:0000256" key="2">
    <source>
        <dbReference type="ARBA" id="ARBA00009370"/>
    </source>
</evidence>
<dbReference type="AlphaFoldDB" id="A0A645GZ27"/>
<dbReference type="Gene3D" id="2.10.109.10">
    <property type="entry name" value="Umud Fragment, subunit A"/>
    <property type="match status" value="1"/>
</dbReference>
<dbReference type="EMBL" id="VSSQ01083297">
    <property type="protein sequence ID" value="MPN31670.1"/>
    <property type="molecule type" value="Genomic_DNA"/>
</dbReference>
<evidence type="ECO:0000256" key="4">
    <source>
        <dbReference type="ARBA" id="ARBA00022801"/>
    </source>
</evidence>
<dbReference type="GO" id="GO:0009003">
    <property type="term" value="F:signal peptidase activity"/>
    <property type="evidence" value="ECO:0007669"/>
    <property type="project" value="UniProtKB-EC"/>
</dbReference>
<evidence type="ECO:0000259" key="5">
    <source>
        <dbReference type="Pfam" id="PF10502"/>
    </source>
</evidence>
<dbReference type="PROSITE" id="PS00761">
    <property type="entry name" value="SPASE_I_3"/>
    <property type="match status" value="1"/>
</dbReference>
<sequence>MSAPLVTYLSSLGLMDKPEHDVWVKRVIGKPGDVLEFKNQKVYRNGLLLNEPYIKEPMNATADMKITIPANHVFVLGDNRNNSSDSRYIGPVKFDHILGTMVYKL</sequence>
<reference evidence="6" key="1">
    <citation type="submission" date="2019-08" db="EMBL/GenBank/DDBJ databases">
        <authorList>
            <person name="Kucharzyk K."/>
            <person name="Murdoch R.W."/>
            <person name="Higgins S."/>
            <person name="Loffler F."/>
        </authorList>
    </citation>
    <scope>NUCLEOTIDE SEQUENCE</scope>
</reference>
<evidence type="ECO:0000313" key="6">
    <source>
        <dbReference type="EMBL" id="MPN31670.1"/>
    </source>
</evidence>
<dbReference type="PRINTS" id="PR00727">
    <property type="entry name" value="LEADERPTASE"/>
</dbReference>
<evidence type="ECO:0000256" key="1">
    <source>
        <dbReference type="ARBA" id="ARBA00000677"/>
    </source>
</evidence>
<comment type="similarity">
    <text evidence="2">Belongs to the peptidase S26 family.</text>
</comment>
<evidence type="ECO:0000256" key="3">
    <source>
        <dbReference type="ARBA" id="ARBA00013208"/>
    </source>
</evidence>
<dbReference type="InterPro" id="IPR019533">
    <property type="entry name" value="Peptidase_S26"/>
</dbReference>
<proteinExistence type="inferred from homology"/>
<dbReference type="NCBIfam" id="TIGR02227">
    <property type="entry name" value="sigpep_I_bact"/>
    <property type="match status" value="1"/>
</dbReference>
<dbReference type="Pfam" id="PF10502">
    <property type="entry name" value="Peptidase_S26"/>
    <property type="match status" value="1"/>
</dbReference>
<dbReference type="InterPro" id="IPR019757">
    <property type="entry name" value="Pept_S26A_signal_pept_1_Lys-AS"/>
</dbReference>
<accession>A0A645GZ27</accession>
<dbReference type="CDD" id="cd06530">
    <property type="entry name" value="S26_SPase_I"/>
    <property type="match status" value="1"/>
</dbReference>
<name>A0A645GZ27_9ZZZZ</name>
<dbReference type="InterPro" id="IPR036286">
    <property type="entry name" value="LexA/Signal_pep-like_sf"/>
</dbReference>